<evidence type="ECO:0000313" key="1">
    <source>
        <dbReference type="EMBL" id="KAA9133414.1"/>
    </source>
</evidence>
<accession>A0A5N0TFZ9</accession>
<dbReference type="Proteomes" id="UP000325372">
    <property type="component" value="Unassembled WGS sequence"/>
</dbReference>
<organism evidence="1 2">
    <name type="scientific">Marinihelvus fidelis</name>
    <dbReference type="NCBI Taxonomy" id="2613842"/>
    <lineage>
        <taxon>Bacteria</taxon>
        <taxon>Pseudomonadati</taxon>
        <taxon>Pseudomonadota</taxon>
        <taxon>Gammaproteobacteria</taxon>
        <taxon>Chromatiales</taxon>
        <taxon>Wenzhouxiangellaceae</taxon>
        <taxon>Marinihelvus</taxon>
    </lineage>
</organism>
<gene>
    <name evidence="1" type="ORF">F3N42_03430</name>
</gene>
<keyword evidence="2" id="KW-1185">Reference proteome</keyword>
<reference evidence="1 2" key="1">
    <citation type="submission" date="2019-09" db="EMBL/GenBank/DDBJ databases">
        <title>Wenzhouxiangella sp. Genome sequencing and assembly.</title>
        <authorList>
            <person name="Zhang R."/>
        </authorList>
    </citation>
    <scope>NUCLEOTIDE SEQUENCE [LARGE SCALE GENOMIC DNA]</scope>
    <source>
        <strain evidence="1 2">W260</strain>
    </source>
</reference>
<name>A0A5N0TFZ9_9GAMM</name>
<protein>
    <submittedName>
        <fullName evidence="1">DUF3108 domain-containing protein</fullName>
    </submittedName>
</protein>
<dbReference type="Pfam" id="PF11306">
    <property type="entry name" value="DUF3108"/>
    <property type="match status" value="1"/>
</dbReference>
<dbReference type="EMBL" id="VYXP01000002">
    <property type="protein sequence ID" value="KAA9133414.1"/>
    <property type="molecule type" value="Genomic_DNA"/>
</dbReference>
<sequence length="258" mass="27828">MDAGRMAGLIPHRLAQFIAGALLAVTAVHLAADGRPADFEATFELVRNDKLAGESTATFNGAGAHWSLSSKSEGTRGLARFLGLEEHTVSEGTWLDGAPRPDRYDQSVKVAVKTVETRARFDWDAGTVVSTHKDGEDTLPLTAGTLDPGTIALRIRTGLIAGEREWTLDVVDEDKIESQRFVAHAPERLDTALGCIETVRVDRDRGPESTRYTRTWYATAHGFAPVRATHGKKDGDHIETRITQLKVAGQSVAAGAAC</sequence>
<dbReference type="InterPro" id="IPR021457">
    <property type="entry name" value="DUF3108"/>
</dbReference>
<proteinExistence type="predicted"/>
<evidence type="ECO:0000313" key="2">
    <source>
        <dbReference type="Proteomes" id="UP000325372"/>
    </source>
</evidence>
<comment type="caution">
    <text evidence="1">The sequence shown here is derived from an EMBL/GenBank/DDBJ whole genome shotgun (WGS) entry which is preliminary data.</text>
</comment>
<dbReference type="AlphaFoldDB" id="A0A5N0TFZ9"/>